<name>A0A4R5CJC7_9FLAO</name>
<dbReference type="Proteomes" id="UP000295479">
    <property type="component" value="Unassembled WGS sequence"/>
</dbReference>
<gene>
    <name evidence="2" type="ORF">E0F76_04605</name>
</gene>
<proteinExistence type="predicted"/>
<accession>A0A4R5CJC7</accession>
<sequence length="151" mass="16670">MKNVLYILLFLCSYSVFSQQKAIEVTNIITGKITVYEINQRIKIRTLDGKKSIGKLNFSDNETILINKKSIKFDSIQSIQKQPKIFGTLKTIVLAAGLSLVGTSLVAASNGKESAFLFFTIGSSISISSGLLERINASNTNRKCVFKIIEK</sequence>
<dbReference type="EMBL" id="SMFK01000002">
    <property type="protein sequence ID" value="TDD98423.1"/>
    <property type="molecule type" value="Genomic_DNA"/>
</dbReference>
<keyword evidence="3" id="KW-1185">Reference proteome</keyword>
<dbReference type="RefSeq" id="WP_132002033.1">
    <property type="nucleotide sequence ID" value="NZ_SMFK01000002.1"/>
</dbReference>
<keyword evidence="1" id="KW-0732">Signal</keyword>
<comment type="caution">
    <text evidence="2">The sequence shown here is derived from an EMBL/GenBank/DDBJ whole genome shotgun (WGS) entry which is preliminary data.</text>
</comment>
<protein>
    <submittedName>
        <fullName evidence="2">Uncharacterized protein</fullName>
    </submittedName>
</protein>
<feature type="signal peptide" evidence="1">
    <location>
        <begin position="1"/>
        <end position="18"/>
    </location>
</feature>
<feature type="chain" id="PRO_5020460786" evidence="1">
    <location>
        <begin position="19"/>
        <end position="151"/>
    </location>
</feature>
<dbReference type="AlphaFoldDB" id="A0A4R5CJC7"/>
<reference evidence="2 3" key="1">
    <citation type="submission" date="2019-03" db="EMBL/GenBank/DDBJ databases">
        <title>Flavobacterium AR-3-4 sp. nov. isolated from arctic soil.</title>
        <authorList>
            <person name="Chaudhary D.K."/>
        </authorList>
    </citation>
    <scope>NUCLEOTIDE SEQUENCE [LARGE SCALE GENOMIC DNA]</scope>
    <source>
        <strain evidence="2 3">AR-3-4</strain>
    </source>
</reference>
<evidence type="ECO:0000313" key="2">
    <source>
        <dbReference type="EMBL" id="TDD98423.1"/>
    </source>
</evidence>
<evidence type="ECO:0000313" key="3">
    <source>
        <dbReference type="Proteomes" id="UP000295479"/>
    </source>
</evidence>
<organism evidence="2 3">
    <name type="scientific">Flavobacterium cellulosilyticum</name>
    <dbReference type="NCBI Taxonomy" id="2541731"/>
    <lineage>
        <taxon>Bacteria</taxon>
        <taxon>Pseudomonadati</taxon>
        <taxon>Bacteroidota</taxon>
        <taxon>Flavobacteriia</taxon>
        <taxon>Flavobacteriales</taxon>
        <taxon>Flavobacteriaceae</taxon>
        <taxon>Flavobacterium</taxon>
    </lineage>
</organism>
<dbReference type="OrthoDB" id="1358461at2"/>
<evidence type="ECO:0000256" key="1">
    <source>
        <dbReference type="SAM" id="SignalP"/>
    </source>
</evidence>